<organism evidence="3 4">
    <name type="scientific">Ophiocordyceps sinensis</name>
    <dbReference type="NCBI Taxonomy" id="72228"/>
    <lineage>
        <taxon>Eukaryota</taxon>
        <taxon>Fungi</taxon>
        <taxon>Dikarya</taxon>
        <taxon>Ascomycota</taxon>
        <taxon>Pezizomycotina</taxon>
        <taxon>Sordariomycetes</taxon>
        <taxon>Hypocreomycetidae</taxon>
        <taxon>Hypocreales</taxon>
        <taxon>Ophiocordycipitaceae</taxon>
        <taxon>Ophiocordyceps</taxon>
    </lineage>
</organism>
<dbReference type="AlphaFoldDB" id="A0A8H4LVH0"/>
<evidence type="ECO:0000256" key="2">
    <source>
        <dbReference type="SAM" id="SignalP"/>
    </source>
</evidence>
<sequence>MLNTYVGLLGAAVAIQGAMAQDNALAPNRLTSLAPSHVANSHSQAKSACYQDSQGQILDNGSILKYPCISQLEIDAYCKQPAFEKNREAQKQCFFGPNSTFTQDYEACLACKAYNGQVTQKWLDDQKAFIGNLKTKFVDQNPNNDSFESVYERNKPADPVGPPIPPKVKVVDGVADINILSYYENPPKSQQYGVTVPEEQKPAEAEPATAGAGGEASVAAQSPFEIFYPAVVSLQQGDDDQVARGKQNTSSDAATAGGVKGLVWMKMSGSVSVSINAAQARAQANSTLNPQDVVKTTGVSVSKNEPLPETAVKIDASSSVWILVKNNVFYDADSCGCFEKSPFNDAQLASPAAEGNGTPTTELIAGSKITIGAPQGSVKCSTGAKGGAKDGNPALTDSAPVGNSAPVDRPVYGSGAPVDGRPAAGRGAPVTNNQAPAVNSPLSKDEVAAKIEAAAKVGIPANEAESLPWCE</sequence>
<gene>
    <name evidence="3" type="ORF">G6O67_007594</name>
</gene>
<dbReference type="EMBL" id="JAAVMX010000008">
    <property type="protein sequence ID" value="KAF4505671.1"/>
    <property type="molecule type" value="Genomic_DNA"/>
</dbReference>
<keyword evidence="2" id="KW-0732">Signal</keyword>
<evidence type="ECO:0000313" key="3">
    <source>
        <dbReference type="EMBL" id="KAF4505671.1"/>
    </source>
</evidence>
<feature type="region of interest" description="Disordered" evidence="1">
    <location>
        <begin position="379"/>
        <end position="441"/>
    </location>
</feature>
<feature type="signal peptide" evidence="2">
    <location>
        <begin position="1"/>
        <end position="20"/>
    </location>
</feature>
<reference evidence="3 4" key="1">
    <citation type="journal article" date="2020" name="Genome Biol. Evol.">
        <title>A new high-quality draft genome assembly of the Chinese cordyceps Ophiocordyceps sinensis.</title>
        <authorList>
            <person name="Shu R."/>
            <person name="Zhang J."/>
            <person name="Meng Q."/>
            <person name="Zhang H."/>
            <person name="Zhou G."/>
            <person name="Li M."/>
            <person name="Wu P."/>
            <person name="Zhao Y."/>
            <person name="Chen C."/>
            <person name="Qin Q."/>
        </authorList>
    </citation>
    <scope>NUCLEOTIDE SEQUENCE [LARGE SCALE GENOMIC DNA]</scope>
    <source>
        <strain evidence="3 4">IOZ07</strain>
    </source>
</reference>
<name>A0A8H4LVH0_9HYPO</name>
<accession>A0A8H4LVH0</accession>
<protein>
    <submittedName>
        <fullName evidence="3">Uncharacterized protein</fullName>
    </submittedName>
</protein>
<feature type="region of interest" description="Disordered" evidence="1">
    <location>
        <begin position="190"/>
        <end position="214"/>
    </location>
</feature>
<proteinExistence type="predicted"/>
<evidence type="ECO:0000256" key="1">
    <source>
        <dbReference type="SAM" id="MobiDB-lite"/>
    </source>
</evidence>
<evidence type="ECO:0000313" key="4">
    <source>
        <dbReference type="Proteomes" id="UP000557566"/>
    </source>
</evidence>
<feature type="compositionally biased region" description="Polar residues" evidence="1">
    <location>
        <begin position="430"/>
        <end position="441"/>
    </location>
</feature>
<feature type="chain" id="PRO_5034222848" evidence="2">
    <location>
        <begin position="21"/>
        <end position="471"/>
    </location>
</feature>
<comment type="caution">
    <text evidence="3">The sequence shown here is derived from an EMBL/GenBank/DDBJ whole genome shotgun (WGS) entry which is preliminary data.</text>
</comment>
<keyword evidence="4" id="KW-1185">Reference proteome</keyword>
<dbReference type="Proteomes" id="UP000557566">
    <property type="component" value="Unassembled WGS sequence"/>
</dbReference>